<dbReference type="InterPro" id="IPR016181">
    <property type="entry name" value="Acyl_CoA_acyltransferase"/>
</dbReference>
<evidence type="ECO:0000256" key="2">
    <source>
        <dbReference type="ARBA" id="ARBA00023315"/>
    </source>
</evidence>
<proteinExistence type="predicted"/>
<dbReference type="AlphaFoldDB" id="A0A7W5B898"/>
<keyword evidence="2" id="KW-0012">Acyltransferase</keyword>
<evidence type="ECO:0000256" key="1">
    <source>
        <dbReference type="ARBA" id="ARBA00022679"/>
    </source>
</evidence>
<evidence type="ECO:0000313" key="5">
    <source>
        <dbReference type="Proteomes" id="UP000541535"/>
    </source>
</evidence>
<dbReference type="EMBL" id="JACHXD010000003">
    <property type="protein sequence ID" value="MBB3118256.1"/>
    <property type="molecule type" value="Genomic_DNA"/>
</dbReference>
<dbReference type="PANTHER" id="PTHR43800">
    <property type="entry name" value="PEPTIDYL-LYSINE N-ACETYLTRANSFERASE YJAB"/>
    <property type="match status" value="1"/>
</dbReference>
<dbReference type="Pfam" id="PF00583">
    <property type="entry name" value="Acetyltransf_1"/>
    <property type="match status" value="1"/>
</dbReference>
<dbReference type="InterPro" id="IPR000182">
    <property type="entry name" value="GNAT_dom"/>
</dbReference>
<dbReference type="CDD" id="cd04301">
    <property type="entry name" value="NAT_SF"/>
    <property type="match status" value="1"/>
</dbReference>
<gene>
    <name evidence="4" type="ORF">FHS03_001287</name>
</gene>
<keyword evidence="1 4" id="KW-0808">Transferase</keyword>
<sequence length="171" mass="18355">MSILIRPALAADIPLLADVERSAAGAFLAAPGLEWIADSEPTPASFLQGCLAQGRLWVADGERGVSGFLAAQVMDSHLFIVELSVARPSQRHGIGTRLMAAVEAYARQLGVDALTLTTYRHLAWNAPYYARLGYAEVAPAELGESYVAKVAYEATCGHDPAQRCVMVKRLN</sequence>
<evidence type="ECO:0000313" key="4">
    <source>
        <dbReference type="EMBL" id="MBB3118256.1"/>
    </source>
</evidence>
<dbReference type="Proteomes" id="UP000541535">
    <property type="component" value="Unassembled WGS sequence"/>
</dbReference>
<dbReference type="RefSeq" id="WP_183440197.1">
    <property type="nucleotide sequence ID" value="NZ_JACHXD010000003.1"/>
</dbReference>
<organism evidence="4 5">
    <name type="scientific">Pseudoduganella violacea</name>
    <dbReference type="NCBI Taxonomy" id="1715466"/>
    <lineage>
        <taxon>Bacteria</taxon>
        <taxon>Pseudomonadati</taxon>
        <taxon>Pseudomonadota</taxon>
        <taxon>Betaproteobacteria</taxon>
        <taxon>Burkholderiales</taxon>
        <taxon>Oxalobacteraceae</taxon>
        <taxon>Telluria group</taxon>
        <taxon>Pseudoduganella</taxon>
    </lineage>
</organism>
<comment type="caution">
    <text evidence="4">The sequence shown here is derived from an EMBL/GenBank/DDBJ whole genome shotgun (WGS) entry which is preliminary data.</text>
</comment>
<feature type="domain" description="N-acetyltransferase" evidence="3">
    <location>
        <begin position="3"/>
        <end position="153"/>
    </location>
</feature>
<protein>
    <submittedName>
        <fullName evidence="4">GNAT superfamily N-acetyltransferase</fullName>
    </submittedName>
</protein>
<dbReference type="SUPFAM" id="SSF55729">
    <property type="entry name" value="Acyl-CoA N-acyltransferases (Nat)"/>
    <property type="match status" value="1"/>
</dbReference>
<dbReference type="PANTHER" id="PTHR43800:SF1">
    <property type="entry name" value="PEPTIDYL-LYSINE N-ACETYLTRANSFERASE YJAB"/>
    <property type="match status" value="1"/>
</dbReference>
<dbReference type="GO" id="GO:0016747">
    <property type="term" value="F:acyltransferase activity, transferring groups other than amino-acyl groups"/>
    <property type="evidence" value="ECO:0007669"/>
    <property type="project" value="InterPro"/>
</dbReference>
<accession>A0A7W5B898</accession>
<name>A0A7W5B898_9BURK</name>
<dbReference type="PROSITE" id="PS51186">
    <property type="entry name" value="GNAT"/>
    <property type="match status" value="1"/>
</dbReference>
<evidence type="ECO:0000259" key="3">
    <source>
        <dbReference type="PROSITE" id="PS51186"/>
    </source>
</evidence>
<dbReference type="Gene3D" id="3.40.630.30">
    <property type="match status" value="1"/>
</dbReference>
<reference evidence="4 5" key="1">
    <citation type="submission" date="2020-08" db="EMBL/GenBank/DDBJ databases">
        <title>Genomic Encyclopedia of Type Strains, Phase III (KMG-III): the genomes of soil and plant-associated and newly described type strains.</title>
        <authorList>
            <person name="Whitman W."/>
        </authorList>
    </citation>
    <scope>NUCLEOTIDE SEQUENCE [LARGE SCALE GENOMIC DNA]</scope>
    <source>
        <strain evidence="4 5">CECT 8897</strain>
    </source>
</reference>
<keyword evidence="5" id="KW-1185">Reference proteome</keyword>